<reference evidence="1 2" key="1">
    <citation type="submission" date="2019-12" db="EMBL/GenBank/DDBJ databases">
        <authorList>
            <person name="Lee S.D."/>
        </authorList>
    </citation>
    <scope>NUCLEOTIDE SEQUENCE [LARGE SCALE GENOMIC DNA]</scope>
    <source>
        <strain evidence="1 2">GH1-50</strain>
    </source>
</reference>
<evidence type="ECO:0000313" key="1">
    <source>
        <dbReference type="EMBL" id="MXQ09564.1"/>
    </source>
</evidence>
<dbReference type="SUPFAM" id="SSF82784">
    <property type="entry name" value="OsmC-like"/>
    <property type="match status" value="1"/>
</dbReference>
<dbReference type="InterPro" id="IPR015946">
    <property type="entry name" value="KH_dom-like_a/b"/>
</dbReference>
<dbReference type="EMBL" id="WUPT01000003">
    <property type="protein sequence ID" value="MXQ09564.1"/>
    <property type="molecule type" value="Genomic_DNA"/>
</dbReference>
<keyword evidence="2" id="KW-1185">Reference proteome</keyword>
<organism evidence="1 2">
    <name type="scientific">Kangsaoukella pontilimi</name>
    <dbReference type="NCBI Taxonomy" id="2691042"/>
    <lineage>
        <taxon>Bacteria</taxon>
        <taxon>Pseudomonadati</taxon>
        <taxon>Pseudomonadota</taxon>
        <taxon>Alphaproteobacteria</taxon>
        <taxon>Rhodobacterales</taxon>
        <taxon>Paracoccaceae</taxon>
        <taxon>Kangsaoukella</taxon>
    </lineage>
</organism>
<dbReference type="PANTHER" id="PTHR35368:SF1">
    <property type="entry name" value="HYDROPEROXIDE REDUCTASE"/>
    <property type="match status" value="1"/>
</dbReference>
<dbReference type="Proteomes" id="UP000480350">
    <property type="component" value="Unassembled WGS sequence"/>
</dbReference>
<accession>A0A7C9IIB2</accession>
<evidence type="ECO:0008006" key="3">
    <source>
        <dbReference type="Google" id="ProtNLM"/>
    </source>
</evidence>
<dbReference type="AlphaFoldDB" id="A0A7C9IIB2"/>
<sequence>MSLTEVRTRGHSFVIDEPPFRHGTDVGPTPLETMLGAFMSCTHVIAARIAYERGVSLTFKEMTCLGMLDHRGIDKEADVPVPFPTIELDITAQTDMDPATLEDFKEELEQRCPMSVILRQAGTQIIQNWTFEEGAAA</sequence>
<gene>
    <name evidence="1" type="ORF">GQ651_17095</name>
</gene>
<evidence type="ECO:0000313" key="2">
    <source>
        <dbReference type="Proteomes" id="UP000480350"/>
    </source>
</evidence>
<dbReference type="InterPro" id="IPR003718">
    <property type="entry name" value="OsmC/Ohr_fam"/>
</dbReference>
<dbReference type="PANTHER" id="PTHR35368">
    <property type="entry name" value="HYDROPEROXIDE REDUCTASE"/>
    <property type="match status" value="1"/>
</dbReference>
<dbReference type="InterPro" id="IPR052924">
    <property type="entry name" value="OsmC/Ohr_hydroprdx_reductase"/>
</dbReference>
<dbReference type="Pfam" id="PF02566">
    <property type="entry name" value="OsmC"/>
    <property type="match status" value="1"/>
</dbReference>
<reference evidence="1 2" key="2">
    <citation type="submission" date="2020-03" db="EMBL/GenBank/DDBJ databases">
        <title>Kangsaoukella pontilimi gen. nov., sp. nov., a new member of the family Rhodobacteraceae isolated from a tidal mudflat.</title>
        <authorList>
            <person name="Kim I.S."/>
        </authorList>
    </citation>
    <scope>NUCLEOTIDE SEQUENCE [LARGE SCALE GENOMIC DNA]</scope>
    <source>
        <strain evidence="1 2">GH1-50</strain>
    </source>
</reference>
<dbReference type="RefSeq" id="WP_160765474.1">
    <property type="nucleotide sequence ID" value="NZ_WUPT01000003.1"/>
</dbReference>
<dbReference type="InterPro" id="IPR036102">
    <property type="entry name" value="OsmC/Ohrsf"/>
</dbReference>
<comment type="caution">
    <text evidence="1">The sequence shown here is derived from an EMBL/GenBank/DDBJ whole genome shotgun (WGS) entry which is preliminary data.</text>
</comment>
<protein>
    <recommendedName>
        <fullName evidence="3">OsmC-like protein</fullName>
    </recommendedName>
</protein>
<dbReference type="Gene3D" id="3.30.300.20">
    <property type="match status" value="1"/>
</dbReference>
<proteinExistence type="predicted"/>
<name>A0A7C9IIB2_9RHOB</name>